<evidence type="ECO:0000256" key="4">
    <source>
        <dbReference type="ARBA" id="ARBA00022989"/>
    </source>
</evidence>
<dbReference type="OrthoDB" id="6707571at2"/>
<feature type="domain" description="EamA" evidence="7">
    <location>
        <begin position="154"/>
        <end position="287"/>
    </location>
</feature>
<dbReference type="PATRIC" id="fig|632773.3.peg.1228"/>
<dbReference type="InterPro" id="IPR037185">
    <property type="entry name" value="EmrE-like"/>
</dbReference>
<proteinExistence type="inferred from homology"/>
<feature type="transmembrane region" description="Helical" evidence="6">
    <location>
        <begin position="184"/>
        <end position="204"/>
    </location>
</feature>
<dbReference type="Proteomes" id="UP000094463">
    <property type="component" value="Chromosome"/>
</dbReference>
<dbReference type="EMBL" id="CP012502">
    <property type="protein sequence ID" value="AOM82524.1"/>
    <property type="molecule type" value="Genomic_DNA"/>
</dbReference>
<dbReference type="KEGG" id="bbev:BBEV_1156"/>
<dbReference type="RefSeq" id="WP_069364604.1">
    <property type="nucleotide sequence ID" value="NZ_CP012502.1"/>
</dbReference>
<comment type="similarity">
    <text evidence="2">Belongs to the EamA transporter family.</text>
</comment>
<feature type="transmembrane region" description="Helical" evidence="6">
    <location>
        <begin position="151"/>
        <end position="172"/>
    </location>
</feature>
<dbReference type="PANTHER" id="PTHR32322">
    <property type="entry name" value="INNER MEMBRANE TRANSPORTER"/>
    <property type="match status" value="1"/>
</dbReference>
<feature type="transmembrane region" description="Helical" evidence="6">
    <location>
        <begin position="126"/>
        <end position="145"/>
    </location>
</feature>
<keyword evidence="4 6" id="KW-1133">Transmembrane helix</keyword>
<comment type="subcellular location">
    <subcellularLocation>
        <location evidence="1">Endomembrane system</location>
        <topology evidence="1">Multi-pass membrane protein</topology>
    </subcellularLocation>
</comment>
<feature type="transmembrane region" description="Helical" evidence="6">
    <location>
        <begin position="93"/>
        <end position="117"/>
    </location>
</feature>
<dbReference type="InterPro" id="IPR050638">
    <property type="entry name" value="AA-Vitamin_Transporters"/>
</dbReference>
<name>A0A1D7QU27_9BACI</name>
<evidence type="ECO:0000256" key="5">
    <source>
        <dbReference type="ARBA" id="ARBA00023136"/>
    </source>
</evidence>
<dbReference type="SUPFAM" id="SSF103481">
    <property type="entry name" value="Multidrug resistance efflux transporter EmrE"/>
    <property type="match status" value="2"/>
</dbReference>
<evidence type="ECO:0000256" key="3">
    <source>
        <dbReference type="ARBA" id="ARBA00022692"/>
    </source>
</evidence>
<dbReference type="AlphaFoldDB" id="A0A1D7QU27"/>
<dbReference type="Pfam" id="PF00892">
    <property type="entry name" value="EamA"/>
    <property type="match status" value="2"/>
</dbReference>
<feature type="domain" description="EamA" evidence="7">
    <location>
        <begin position="5"/>
        <end position="140"/>
    </location>
</feature>
<feature type="transmembrane region" description="Helical" evidence="6">
    <location>
        <begin position="68"/>
        <end position="87"/>
    </location>
</feature>
<feature type="transmembrane region" description="Helical" evidence="6">
    <location>
        <begin position="245"/>
        <end position="264"/>
    </location>
</feature>
<accession>A0A1D7QU27</accession>
<sequence>MSKKTAYIMVMTGAALWGTIGLFVQQLYALGFTPWETVGIRLSFSAILIVLFLLLYKPGLLIINIRHLPYFVGTGVISIAFFNYFFFTVISEANLSLAVVLLYTGPVFVTILSRIFFKEPFTGAKGLALILMLAGCALTVEFLPSGNVPDGWGIVLFGFLSGFFYALYSIFGKSISRHYHSLTITAYSMITGSIFLLTTSSLLVEPGRLLQTGVLINGGSMALFSTVLAYVFYTFGLTYVESSRASILSIIEPAVAIVIGVAVFQDNLNSWQFLGFILVILSVAVTVYRRSTPVERAAIKKVSSS</sequence>
<evidence type="ECO:0000313" key="8">
    <source>
        <dbReference type="EMBL" id="AOM82524.1"/>
    </source>
</evidence>
<feature type="transmembrane region" description="Helical" evidence="6">
    <location>
        <begin position="39"/>
        <end position="56"/>
    </location>
</feature>
<evidence type="ECO:0000313" key="9">
    <source>
        <dbReference type="Proteomes" id="UP000094463"/>
    </source>
</evidence>
<feature type="transmembrane region" description="Helical" evidence="6">
    <location>
        <begin position="270"/>
        <end position="288"/>
    </location>
</feature>
<dbReference type="InterPro" id="IPR000620">
    <property type="entry name" value="EamA_dom"/>
</dbReference>
<reference evidence="8 9" key="1">
    <citation type="submission" date="2015-08" db="EMBL/GenBank/DDBJ databases">
        <title>The complete genome sequence of Bacillus beveridgei MLTeJB.</title>
        <authorList>
            <person name="Hanson T.E."/>
            <person name="Mesa C."/>
            <person name="Basesman S.M."/>
            <person name="Oremland R.S."/>
        </authorList>
    </citation>
    <scope>NUCLEOTIDE SEQUENCE [LARGE SCALE GENOMIC DNA]</scope>
    <source>
        <strain evidence="8 9">MLTeJB</strain>
    </source>
</reference>
<dbReference type="STRING" id="632773.BBEV_1156"/>
<evidence type="ECO:0000256" key="1">
    <source>
        <dbReference type="ARBA" id="ARBA00004127"/>
    </source>
</evidence>
<evidence type="ECO:0000256" key="2">
    <source>
        <dbReference type="ARBA" id="ARBA00007362"/>
    </source>
</evidence>
<organism evidence="8 9">
    <name type="scientific">Salisediminibacterium beveridgei</name>
    <dbReference type="NCBI Taxonomy" id="632773"/>
    <lineage>
        <taxon>Bacteria</taxon>
        <taxon>Bacillati</taxon>
        <taxon>Bacillota</taxon>
        <taxon>Bacilli</taxon>
        <taxon>Bacillales</taxon>
        <taxon>Bacillaceae</taxon>
        <taxon>Salisediminibacterium</taxon>
    </lineage>
</organism>
<keyword evidence="9" id="KW-1185">Reference proteome</keyword>
<feature type="transmembrane region" description="Helical" evidence="6">
    <location>
        <begin position="210"/>
        <end position="233"/>
    </location>
</feature>
<protein>
    <submittedName>
        <fullName evidence="8">Permease of the drug/metabolite transporter (DMT) superfamily</fullName>
    </submittedName>
</protein>
<keyword evidence="3 6" id="KW-0812">Transmembrane</keyword>
<dbReference type="PANTHER" id="PTHR32322:SF2">
    <property type="entry name" value="EAMA DOMAIN-CONTAINING PROTEIN"/>
    <property type="match status" value="1"/>
</dbReference>
<evidence type="ECO:0000259" key="7">
    <source>
        <dbReference type="Pfam" id="PF00892"/>
    </source>
</evidence>
<keyword evidence="5 6" id="KW-0472">Membrane</keyword>
<evidence type="ECO:0000256" key="6">
    <source>
        <dbReference type="SAM" id="Phobius"/>
    </source>
</evidence>
<gene>
    <name evidence="8" type="primary">yyaM-1</name>
    <name evidence="8" type="ORF">BBEV_1156</name>
</gene>
<dbReference type="GO" id="GO:0016020">
    <property type="term" value="C:membrane"/>
    <property type="evidence" value="ECO:0007669"/>
    <property type="project" value="UniProtKB-SubCell"/>
</dbReference>
<dbReference type="Gene3D" id="1.10.3730.20">
    <property type="match status" value="1"/>
</dbReference>